<proteinExistence type="predicted"/>
<evidence type="ECO:0000313" key="2">
    <source>
        <dbReference type="Proteomes" id="UP001215280"/>
    </source>
</evidence>
<comment type="caution">
    <text evidence="1">The sequence shown here is derived from an EMBL/GenBank/DDBJ whole genome shotgun (WGS) entry which is preliminary data.</text>
</comment>
<feature type="non-terminal residue" evidence="1">
    <location>
        <position position="144"/>
    </location>
</feature>
<organism evidence="1 2">
    <name type="scientific">Mycena maculata</name>
    <dbReference type="NCBI Taxonomy" id="230809"/>
    <lineage>
        <taxon>Eukaryota</taxon>
        <taxon>Fungi</taxon>
        <taxon>Dikarya</taxon>
        <taxon>Basidiomycota</taxon>
        <taxon>Agaricomycotina</taxon>
        <taxon>Agaricomycetes</taxon>
        <taxon>Agaricomycetidae</taxon>
        <taxon>Agaricales</taxon>
        <taxon>Marasmiineae</taxon>
        <taxon>Mycenaceae</taxon>
        <taxon>Mycena</taxon>
    </lineage>
</organism>
<dbReference type="AlphaFoldDB" id="A0AAD7NKF9"/>
<accession>A0AAD7NKF9</accession>
<evidence type="ECO:0008006" key="3">
    <source>
        <dbReference type="Google" id="ProtNLM"/>
    </source>
</evidence>
<feature type="non-terminal residue" evidence="1">
    <location>
        <position position="1"/>
    </location>
</feature>
<reference evidence="1" key="1">
    <citation type="submission" date="2023-03" db="EMBL/GenBank/DDBJ databases">
        <title>Massive genome expansion in bonnet fungi (Mycena s.s.) driven by repeated elements and novel gene families across ecological guilds.</title>
        <authorList>
            <consortium name="Lawrence Berkeley National Laboratory"/>
            <person name="Harder C.B."/>
            <person name="Miyauchi S."/>
            <person name="Viragh M."/>
            <person name="Kuo A."/>
            <person name="Thoen E."/>
            <person name="Andreopoulos B."/>
            <person name="Lu D."/>
            <person name="Skrede I."/>
            <person name="Drula E."/>
            <person name="Henrissat B."/>
            <person name="Morin E."/>
            <person name="Kohler A."/>
            <person name="Barry K."/>
            <person name="LaButti K."/>
            <person name="Morin E."/>
            <person name="Salamov A."/>
            <person name="Lipzen A."/>
            <person name="Mereny Z."/>
            <person name="Hegedus B."/>
            <person name="Baldrian P."/>
            <person name="Stursova M."/>
            <person name="Weitz H."/>
            <person name="Taylor A."/>
            <person name="Grigoriev I.V."/>
            <person name="Nagy L.G."/>
            <person name="Martin F."/>
            <person name="Kauserud H."/>
        </authorList>
    </citation>
    <scope>NUCLEOTIDE SEQUENCE</scope>
    <source>
        <strain evidence="1">CBHHK188m</strain>
    </source>
</reference>
<name>A0AAD7NKF9_9AGAR</name>
<keyword evidence="2" id="KW-1185">Reference proteome</keyword>
<gene>
    <name evidence="1" type="ORF">DFH07DRAFT_724250</name>
</gene>
<protein>
    <recommendedName>
        <fullName evidence="3">DDE Tnp4 domain-containing protein</fullName>
    </recommendedName>
</protein>
<evidence type="ECO:0000313" key="1">
    <source>
        <dbReference type="EMBL" id="KAJ7764155.1"/>
    </source>
</evidence>
<sequence>LIGHLWGGTEGRRNDNHLLAVSEILDLCRMHATRPGTNANTPAHERYFQLFGDPAYGLKRTEEEAEWNAAMAAVRIEVEHGFGGILALWPFANAWWKHKVWSSPVSRYYRVAVLLTNAHNCIRPNQTAQYFECEPPTLEEYFHD</sequence>
<dbReference type="EMBL" id="JARJLG010000038">
    <property type="protein sequence ID" value="KAJ7764155.1"/>
    <property type="molecule type" value="Genomic_DNA"/>
</dbReference>
<dbReference type="Proteomes" id="UP001215280">
    <property type="component" value="Unassembled WGS sequence"/>
</dbReference>